<dbReference type="InterPro" id="IPR001265">
    <property type="entry name" value="Formin_Cappuccino_subfam"/>
</dbReference>
<dbReference type="AlphaFoldDB" id="A0A9J8BWX7"/>
<dbReference type="GO" id="GO:0008017">
    <property type="term" value="F:microtubule binding"/>
    <property type="evidence" value="ECO:0007669"/>
    <property type="project" value="InterPro"/>
</dbReference>
<evidence type="ECO:0000313" key="9">
    <source>
        <dbReference type="Proteomes" id="UP001108240"/>
    </source>
</evidence>
<feature type="compositionally biased region" description="Polar residues" evidence="6">
    <location>
        <begin position="242"/>
        <end position="257"/>
    </location>
</feature>
<comment type="subcellular location">
    <subcellularLocation>
        <location evidence="1">Nucleus</location>
    </subcellularLocation>
</comment>
<dbReference type="SUPFAM" id="SSF81995">
    <property type="entry name" value="beta-sandwich domain of Sec23/24"/>
    <property type="match status" value="1"/>
</dbReference>
<feature type="compositionally biased region" description="Basic and acidic residues" evidence="6">
    <location>
        <begin position="380"/>
        <end position="400"/>
    </location>
</feature>
<sequence>MEGTHTVLRLYKPIQELCFISLYFPTRKSRCFPRADQTPREVRPRDEDAKQRGQYYCEGTQGAVTQLHWLAAEHHQLLTELLSLCSACTDRIKMGNQDGKLLDGYREHLGGDVSSTFSLSPEHKRAASRVCKLKKLGSQKMDSAEEFLQSRIKNKVQRGASEFSPKAPGTPISFRGRDTPGSDSYVSVSSEPFLSMEEHFQIGQDGWEFMEEPHSLESEMDLSEFDNRLTLEYDKALENGNIVGNQRGPSTFGSLETNQRDVRSDDVATTQNPTASKERLVSGSSLDVDHRSQRAAQEEIKLFTPVNAGSNFSPSNSRSCKLRSWSRSPTSISLSGVFNVSYPPANSLQSMSPVLSPLSSLLPSPQMNHRIVLLPEDDDGNKRSSRDEPKVTNEVTDKNGNHRTVTRLDLNLSDRFCLNGASTSSGTTSEKSLLRPEDIWMLDADEFITQEALRRPSRPDHLDFLRITPPEDDIIGDTPCNPKLGLTSEVTSPSDGEDRTPGRLQAVWPPPKEDGEEKVGLRYTEAEHQAALLQLKRECKEELEKLHADFELQIFQVRGEHAEVVSRLESLISGMQRTQVYNTVQERGEMQDVCVSTEDEQPPKSFRNVCVQTDRETFIKTPAGDGARPEPSSSPPKKLDLDSISMSLGVGPAPPPLPGSSAPPPAPPLPGFAHAPPPPPPLPGAPPPPGLPGAPPPPPPLPGAPPPPPPPPGLPGAPPPPPPMPGFGAPPPPPALGGFGFGQVTEKAPRKPAVEPACPMKPLYWSRIQIQDNNNNTLWSSLEEPDIINTKEFEDLFSKATVQPKKKPLSDTYEKKNKAKKIIKLLDGKRSQAVGILISSLHLEMKDIQQAVLTVDHSVVDLETIEALYENRAQPDELEKIRKHYETSKEDEVKLLDKPELFLYELSQIPDFARRAHCIIFQSVFVDSISSVHQKVEIISAVCKAFLEKESVKDVIGLILAFGNYMNGGNRTRGQADGFGLDILPKLKDVKSRDNRMSLVDYVVSYYLRNMDENAGTEKSVFPLPEPQDLFHAAQVKFEDLAKDLRKLKKELTACVKEVEQVCENSSEEHLQPFKDKMETFVSTAQSEYETEDEQLQEAQKSFQDTVMYFGLRPKSGEKEVSPNFIFMLWYEFCNDFKSTWNRENKNISKERLKEAQQTVQKITAEKKVETKKTNENSLKERLRKKEAG</sequence>
<dbReference type="InterPro" id="IPR042201">
    <property type="entry name" value="FH2_Formin_sf"/>
</dbReference>
<dbReference type="FunFam" id="1.20.58.2220:FF:000005">
    <property type="entry name" value="Formin 1"/>
    <property type="match status" value="1"/>
</dbReference>
<feature type="region of interest" description="Disordered" evidence="6">
    <location>
        <begin position="620"/>
        <end position="754"/>
    </location>
</feature>
<feature type="region of interest" description="Disordered" evidence="6">
    <location>
        <begin position="158"/>
        <end position="188"/>
    </location>
</feature>
<dbReference type="Pfam" id="PF02181">
    <property type="entry name" value="FH2"/>
    <property type="match status" value="1"/>
</dbReference>
<keyword evidence="3 5" id="KW-0175">Coiled coil</keyword>
<comment type="similarity">
    <text evidence="2">Belongs to the formin homology family. Cappuccino subfamily.</text>
</comment>
<evidence type="ECO:0000256" key="5">
    <source>
        <dbReference type="SAM" id="Coils"/>
    </source>
</evidence>
<organism evidence="8 9">
    <name type="scientific">Cyprinus carpio carpio</name>
    <dbReference type="NCBI Taxonomy" id="630221"/>
    <lineage>
        <taxon>Eukaryota</taxon>
        <taxon>Metazoa</taxon>
        <taxon>Chordata</taxon>
        <taxon>Craniata</taxon>
        <taxon>Vertebrata</taxon>
        <taxon>Euteleostomi</taxon>
        <taxon>Actinopterygii</taxon>
        <taxon>Neopterygii</taxon>
        <taxon>Teleostei</taxon>
        <taxon>Ostariophysi</taxon>
        <taxon>Cypriniformes</taxon>
        <taxon>Cyprinidae</taxon>
        <taxon>Cyprininae</taxon>
        <taxon>Cyprinus</taxon>
    </lineage>
</organism>
<name>A0A9J8BWX7_CYPCA</name>
<dbReference type="GeneTree" id="ENSGT00940000161899"/>
<dbReference type="SUPFAM" id="SSF101447">
    <property type="entry name" value="Formin homology 2 domain (FH2 domain)"/>
    <property type="match status" value="1"/>
</dbReference>
<evidence type="ECO:0000313" key="8">
    <source>
        <dbReference type="Ensembl" id="ENSCCRP00000158706.1"/>
    </source>
</evidence>
<dbReference type="PRINTS" id="PR00828">
    <property type="entry name" value="FORMIN"/>
</dbReference>
<evidence type="ECO:0000256" key="2">
    <source>
        <dbReference type="ARBA" id="ARBA00005271"/>
    </source>
</evidence>
<feature type="region of interest" description="Disordered" evidence="6">
    <location>
        <begin position="374"/>
        <end position="403"/>
    </location>
</feature>
<evidence type="ECO:0000256" key="1">
    <source>
        <dbReference type="ARBA" id="ARBA00004123"/>
    </source>
</evidence>
<dbReference type="GO" id="GO:0030866">
    <property type="term" value="P:cortical actin cytoskeleton organization"/>
    <property type="evidence" value="ECO:0007669"/>
    <property type="project" value="TreeGrafter"/>
</dbReference>
<keyword evidence="4" id="KW-0539">Nucleus</keyword>
<evidence type="ECO:0000256" key="3">
    <source>
        <dbReference type="ARBA" id="ARBA00023054"/>
    </source>
</evidence>
<proteinExistence type="inferred from homology"/>
<evidence type="ECO:0000259" key="7">
    <source>
        <dbReference type="PROSITE" id="PS51444"/>
    </source>
</evidence>
<dbReference type="GO" id="GO:0005634">
    <property type="term" value="C:nucleus"/>
    <property type="evidence" value="ECO:0007669"/>
    <property type="project" value="UniProtKB-SubCell"/>
</dbReference>
<feature type="domain" description="FH2" evidence="7">
    <location>
        <begin position="750"/>
        <end position="1163"/>
    </location>
</feature>
<dbReference type="Proteomes" id="UP001108240">
    <property type="component" value="Unplaced"/>
</dbReference>
<protein>
    <recommendedName>
        <fullName evidence="7">FH2 domain-containing protein</fullName>
    </recommendedName>
</protein>
<feature type="compositionally biased region" description="Pro residues" evidence="6">
    <location>
        <begin position="652"/>
        <end position="735"/>
    </location>
</feature>
<keyword evidence="9" id="KW-1185">Reference proteome</keyword>
<dbReference type="GO" id="GO:0045010">
    <property type="term" value="P:actin nucleation"/>
    <property type="evidence" value="ECO:0007669"/>
    <property type="project" value="InterPro"/>
</dbReference>
<feature type="coiled-coil region" evidence="5">
    <location>
        <begin position="1031"/>
        <end position="1102"/>
    </location>
</feature>
<dbReference type="SMART" id="SM00498">
    <property type="entry name" value="FH2"/>
    <property type="match status" value="1"/>
</dbReference>
<feature type="region of interest" description="Disordered" evidence="6">
    <location>
        <begin position="469"/>
        <end position="516"/>
    </location>
</feature>
<dbReference type="Gene3D" id="1.20.58.2220">
    <property type="entry name" value="Formin, FH2 domain"/>
    <property type="match status" value="1"/>
</dbReference>
<evidence type="ECO:0000256" key="4">
    <source>
        <dbReference type="ARBA" id="ARBA00023242"/>
    </source>
</evidence>
<feature type="region of interest" description="Disordered" evidence="6">
    <location>
        <begin position="1166"/>
        <end position="1189"/>
    </location>
</feature>
<accession>A0A9J8BWX7</accession>
<dbReference type="PANTHER" id="PTHR45920:SF7">
    <property type="entry name" value="FORMIN-G"/>
    <property type="match status" value="1"/>
</dbReference>
<dbReference type="PROSITE" id="PS51444">
    <property type="entry name" value="FH2"/>
    <property type="match status" value="1"/>
</dbReference>
<dbReference type="Ensembl" id="ENSCCRT00000201276.1">
    <property type="protein sequence ID" value="ENSCCRP00000158706.1"/>
    <property type="gene ID" value="ENSCCRG00000082423.1"/>
</dbReference>
<dbReference type="GO" id="GO:0005884">
    <property type="term" value="C:actin filament"/>
    <property type="evidence" value="ECO:0007669"/>
    <property type="project" value="InterPro"/>
</dbReference>
<reference evidence="8" key="2">
    <citation type="submission" date="2025-09" db="UniProtKB">
        <authorList>
            <consortium name="Ensembl"/>
        </authorList>
    </citation>
    <scope>IDENTIFICATION</scope>
</reference>
<dbReference type="GO" id="GO:0005737">
    <property type="term" value="C:cytoplasm"/>
    <property type="evidence" value="ECO:0007669"/>
    <property type="project" value="UniProtKB-ARBA"/>
</dbReference>
<dbReference type="InterPro" id="IPR015425">
    <property type="entry name" value="FH2_Formin"/>
</dbReference>
<evidence type="ECO:0000256" key="6">
    <source>
        <dbReference type="SAM" id="MobiDB-lite"/>
    </source>
</evidence>
<feature type="region of interest" description="Disordered" evidence="6">
    <location>
        <begin position="241"/>
        <end position="293"/>
    </location>
</feature>
<dbReference type="GO" id="GO:0051015">
    <property type="term" value="F:actin filament binding"/>
    <property type="evidence" value="ECO:0007669"/>
    <property type="project" value="TreeGrafter"/>
</dbReference>
<reference evidence="8" key="1">
    <citation type="submission" date="2025-08" db="UniProtKB">
        <authorList>
            <consortium name="Ensembl"/>
        </authorList>
    </citation>
    <scope>IDENTIFICATION</scope>
</reference>
<dbReference type="PANTHER" id="PTHR45920">
    <property type="entry name" value="FORMIN HOMOLOGY 2 DOMAIN CONTAINING, ISOFORM I"/>
    <property type="match status" value="1"/>
</dbReference>